<dbReference type="InterPro" id="IPR002818">
    <property type="entry name" value="DJ-1/PfpI"/>
</dbReference>
<sequence>MKRVLVPLAVGFEEAEFIGIADVLKRASAMSENLELIIASLDSELWVKGANGICIKAECSLESVDTKSLDAIALPGGFDGMNNLKNNGTIISIIKKLHNDKKIVAAICASPIVLHAAGVLSEEFACYPGCETGLKGQRLEKAVLVRDNVITGAGPATAILFGLELAKALCGEEIYKALYEGMLVPLSKA</sequence>
<dbReference type="GO" id="GO:0005737">
    <property type="term" value="C:cytoplasm"/>
    <property type="evidence" value="ECO:0007669"/>
    <property type="project" value="TreeGrafter"/>
</dbReference>
<proteinExistence type="predicted"/>
<organism evidence="2 3">
    <name type="scientific">Campylobacter upsaliensis</name>
    <dbReference type="NCBI Taxonomy" id="28080"/>
    <lineage>
        <taxon>Bacteria</taxon>
        <taxon>Pseudomonadati</taxon>
        <taxon>Campylobacterota</taxon>
        <taxon>Epsilonproteobacteria</taxon>
        <taxon>Campylobacterales</taxon>
        <taxon>Campylobacteraceae</taxon>
        <taxon>Campylobacter</taxon>
    </lineage>
</organism>
<dbReference type="PANTHER" id="PTHR48094:SF12">
    <property type="entry name" value="PARKINSON DISEASE PROTEIN 7 HOMOLOG"/>
    <property type="match status" value="1"/>
</dbReference>
<evidence type="ECO:0000259" key="1">
    <source>
        <dbReference type="Pfam" id="PF01965"/>
    </source>
</evidence>
<evidence type="ECO:0000313" key="2">
    <source>
        <dbReference type="EMBL" id="SUX27541.1"/>
    </source>
</evidence>
<accession>A0A381EKK5</accession>
<protein>
    <submittedName>
        <fullName evidence="2">DJ-1/YajL/PfpI superfamily, includes chaperone protein YajL (Former ThiJ), parkinsonism-associated protein DJ-1, peptidases PfpI, Hsp31</fullName>
    </submittedName>
</protein>
<dbReference type="NCBIfam" id="TIGR01383">
    <property type="entry name" value="not_thiJ"/>
    <property type="match status" value="1"/>
</dbReference>
<dbReference type="AlphaFoldDB" id="A0A381EKK5"/>
<evidence type="ECO:0000313" key="3">
    <source>
        <dbReference type="Proteomes" id="UP000254161"/>
    </source>
</evidence>
<dbReference type="Proteomes" id="UP000254161">
    <property type="component" value="Unassembled WGS sequence"/>
</dbReference>
<dbReference type="SUPFAM" id="SSF52317">
    <property type="entry name" value="Class I glutamine amidotransferase-like"/>
    <property type="match status" value="1"/>
</dbReference>
<dbReference type="CDD" id="cd03135">
    <property type="entry name" value="GATase1_DJ-1"/>
    <property type="match status" value="1"/>
</dbReference>
<dbReference type="EMBL" id="UFUZ01000001">
    <property type="protein sequence ID" value="SUX27541.1"/>
    <property type="molecule type" value="Genomic_DNA"/>
</dbReference>
<dbReference type="InterPro" id="IPR050325">
    <property type="entry name" value="Prot/Nucl_acid_deglycase"/>
</dbReference>
<feature type="domain" description="DJ-1/PfpI" evidence="1">
    <location>
        <begin position="2"/>
        <end position="167"/>
    </location>
</feature>
<name>A0A381EKK5_CAMUP</name>
<dbReference type="PANTHER" id="PTHR48094">
    <property type="entry name" value="PROTEIN/NUCLEIC ACID DEGLYCASE DJ-1-RELATED"/>
    <property type="match status" value="1"/>
</dbReference>
<gene>
    <name evidence="2" type="primary">yajL</name>
    <name evidence="2" type="ORF">NCTC12264_01790</name>
</gene>
<dbReference type="Gene3D" id="3.40.50.880">
    <property type="match status" value="1"/>
</dbReference>
<dbReference type="InterPro" id="IPR006287">
    <property type="entry name" value="DJ-1"/>
</dbReference>
<dbReference type="InterPro" id="IPR029062">
    <property type="entry name" value="Class_I_gatase-like"/>
</dbReference>
<dbReference type="Pfam" id="PF01965">
    <property type="entry name" value="DJ-1_PfpI"/>
    <property type="match status" value="1"/>
</dbReference>
<reference evidence="2 3" key="1">
    <citation type="submission" date="2018-06" db="EMBL/GenBank/DDBJ databases">
        <authorList>
            <consortium name="Pathogen Informatics"/>
            <person name="Doyle S."/>
        </authorList>
    </citation>
    <scope>NUCLEOTIDE SEQUENCE [LARGE SCALE GENOMIC DNA]</scope>
    <source>
        <strain evidence="2 3">NCTC12264</strain>
    </source>
</reference>
<dbReference type="RefSeq" id="WP_115631077.1">
    <property type="nucleotide sequence ID" value="NZ_JANKIR010000055.1"/>
</dbReference>